<dbReference type="GeneID" id="19123955"/>
<dbReference type="EMBL" id="KI964133">
    <property type="protein sequence ID" value="EUC40884.1"/>
    <property type="molecule type" value="Genomic_DNA"/>
</dbReference>
<keyword evidence="2" id="KW-1185">Reference proteome</keyword>
<proteinExistence type="predicted"/>
<dbReference type="RefSeq" id="XP_007692600.1">
    <property type="nucleotide sequence ID" value="XM_007694410.1"/>
</dbReference>
<dbReference type="AlphaFoldDB" id="W6YZD6"/>
<gene>
    <name evidence="1" type="ORF">COCMIDRAFT_40860</name>
</gene>
<dbReference type="Proteomes" id="UP000054032">
    <property type="component" value="Unassembled WGS sequence"/>
</dbReference>
<accession>W6YZD6</accession>
<name>W6YZD6_COCMI</name>
<organism evidence="1 2">
    <name type="scientific">Bipolaris oryzae ATCC 44560</name>
    <dbReference type="NCBI Taxonomy" id="930090"/>
    <lineage>
        <taxon>Eukaryota</taxon>
        <taxon>Fungi</taxon>
        <taxon>Dikarya</taxon>
        <taxon>Ascomycota</taxon>
        <taxon>Pezizomycotina</taxon>
        <taxon>Dothideomycetes</taxon>
        <taxon>Pleosporomycetidae</taxon>
        <taxon>Pleosporales</taxon>
        <taxon>Pleosporineae</taxon>
        <taxon>Pleosporaceae</taxon>
        <taxon>Bipolaris</taxon>
    </lineage>
</organism>
<reference evidence="1 2" key="1">
    <citation type="journal article" date="2013" name="PLoS Genet.">
        <title>Comparative genome structure, secondary metabolite, and effector coding capacity across Cochliobolus pathogens.</title>
        <authorList>
            <person name="Condon B.J."/>
            <person name="Leng Y."/>
            <person name="Wu D."/>
            <person name="Bushley K.E."/>
            <person name="Ohm R.A."/>
            <person name="Otillar R."/>
            <person name="Martin J."/>
            <person name="Schackwitz W."/>
            <person name="Grimwood J."/>
            <person name="MohdZainudin N."/>
            <person name="Xue C."/>
            <person name="Wang R."/>
            <person name="Manning V.A."/>
            <person name="Dhillon B."/>
            <person name="Tu Z.J."/>
            <person name="Steffenson B.J."/>
            <person name="Salamov A."/>
            <person name="Sun H."/>
            <person name="Lowry S."/>
            <person name="LaButti K."/>
            <person name="Han J."/>
            <person name="Copeland A."/>
            <person name="Lindquist E."/>
            <person name="Barry K."/>
            <person name="Schmutz J."/>
            <person name="Baker S.E."/>
            <person name="Ciuffetti L.M."/>
            <person name="Grigoriev I.V."/>
            <person name="Zhong S."/>
            <person name="Turgeon B.G."/>
        </authorList>
    </citation>
    <scope>NUCLEOTIDE SEQUENCE [LARGE SCALE GENOMIC DNA]</scope>
    <source>
        <strain evidence="1 2">ATCC 44560</strain>
    </source>
</reference>
<dbReference type="OrthoDB" id="3694945at2759"/>
<dbReference type="STRING" id="930090.W6YZD6"/>
<dbReference type="HOGENOM" id="CLU_063109_0_0_1"/>
<dbReference type="KEGG" id="bor:COCMIDRAFT_40860"/>
<evidence type="ECO:0000313" key="1">
    <source>
        <dbReference type="EMBL" id="EUC40884.1"/>
    </source>
</evidence>
<evidence type="ECO:0000313" key="2">
    <source>
        <dbReference type="Proteomes" id="UP000054032"/>
    </source>
</evidence>
<sequence length="275" mass="32090">MRCLEKVWQTYALLNQYTRTLSRNVPNDVLWTRIMLRTVLEKVKRYPRLPDFASIKKFDDELLFDFARCAESKIKIMEAWRSTIMPHLAWNDQDPPSTDPLMASLRAEYYEGVATLLRPYLEILKYLNRIDVSVNETSKGQRGILHTLHNWKRYALSNIVAFDRIRSVDGTAYKAFRSTSNGPVIMGNPVNTLHSEFKTVFLIQAIDSTALGTYIRSLMLLSQEDMDYLYYRTVDRLSKFRPRIGLLIQDIQLLCMPWQHMDPFLRLDLAATLAV</sequence>
<protein>
    <submittedName>
        <fullName evidence="1">Uncharacterized protein</fullName>
    </submittedName>
</protein>